<protein>
    <recommendedName>
        <fullName evidence="3">Profilin</fullName>
    </recommendedName>
</protein>
<dbReference type="PANTHER" id="PTHR41752:SF1">
    <property type="entry name" value="PROFILIN"/>
    <property type="match status" value="1"/>
</dbReference>
<dbReference type="PANTHER" id="PTHR41752">
    <property type="entry name" value="PROFILIN"/>
    <property type="match status" value="1"/>
</dbReference>
<reference evidence="1" key="1">
    <citation type="submission" date="2022-03" db="EMBL/GenBank/DDBJ databases">
        <title>Draft genome sequence of Aduncisulcus paluster, a free-living microaerophilic Fornicata.</title>
        <authorList>
            <person name="Yuyama I."/>
            <person name="Kume K."/>
            <person name="Tamura T."/>
            <person name="Inagaki Y."/>
            <person name="Hashimoto T."/>
        </authorList>
    </citation>
    <scope>NUCLEOTIDE SEQUENCE</scope>
    <source>
        <strain evidence="1">NY0171</strain>
    </source>
</reference>
<accession>A0ABQ5KP13</accession>
<evidence type="ECO:0000313" key="1">
    <source>
        <dbReference type="EMBL" id="GKT33029.1"/>
    </source>
</evidence>
<sequence>MSTRIPSTLSGILEQTVWKSAIIFESSGNIVGWNEHVRNNHGQEFLAKSELREELAHNALHLFESFDSASFHGIKYLKTKYEAHQWDTDLCWGREGDAFEGEGIAVMKIYGDFFILITYVYPVVSTLALEKLNALVKELRTSKLL</sequence>
<comment type="caution">
    <text evidence="1">The sequence shown here is derived from an EMBL/GenBank/DDBJ whole genome shotgun (WGS) entry which is preliminary data.</text>
</comment>
<evidence type="ECO:0000313" key="2">
    <source>
        <dbReference type="Proteomes" id="UP001057375"/>
    </source>
</evidence>
<evidence type="ECO:0008006" key="3">
    <source>
        <dbReference type="Google" id="ProtNLM"/>
    </source>
</evidence>
<keyword evidence="2" id="KW-1185">Reference proteome</keyword>
<dbReference type="EMBL" id="BQXS01010119">
    <property type="protein sequence ID" value="GKT33029.1"/>
    <property type="molecule type" value="Genomic_DNA"/>
</dbReference>
<organism evidence="1 2">
    <name type="scientific">Aduncisulcus paluster</name>
    <dbReference type="NCBI Taxonomy" id="2918883"/>
    <lineage>
        <taxon>Eukaryota</taxon>
        <taxon>Metamonada</taxon>
        <taxon>Carpediemonas-like organisms</taxon>
        <taxon>Aduncisulcus</taxon>
    </lineage>
</organism>
<dbReference type="SUPFAM" id="SSF55770">
    <property type="entry name" value="Profilin (actin-binding protein)"/>
    <property type="match status" value="1"/>
</dbReference>
<gene>
    <name evidence="1" type="ORF">ADUPG1_007054</name>
</gene>
<dbReference type="InterPro" id="IPR036140">
    <property type="entry name" value="PFN_sf"/>
</dbReference>
<proteinExistence type="predicted"/>
<dbReference type="Proteomes" id="UP001057375">
    <property type="component" value="Unassembled WGS sequence"/>
</dbReference>
<name>A0ABQ5KP13_9EUKA</name>